<comment type="caution">
    <text evidence="3">The sequence shown here is derived from an EMBL/GenBank/DDBJ whole genome shotgun (WGS) entry which is preliminary data.</text>
</comment>
<proteinExistence type="predicted"/>
<name>A0AAW9QHS0_9BURK</name>
<dbReference type="EMBL" id="JAZIBG010000036">
    <property type="protein sequence ID" value="MEF7615893.1"/>
    <property type="molecule type" value="Genomic_DNA"/>
</dbReference>
<dbReference type="AlphaFoldDB" id="A0AAW9QHS0"/>
<keyword evidence="1" id="KW-0472">Membrane</keyword>
<reference evidence="3 4" key="1">
    <citation type="submission" date="2024-02" db="EMBL/GenBank/DDBJ databases">
        <title>Genome sequence of Aquincola sp. MAHUQ-54.</title>
        <authorList>
            <person name="Huq M.A."/>
        </authorList>
    </citation>
    <scope>NUCLEOTIDE SEQUENCE [LARGE SCALE GENOMIC DNA]</scope>
    <source>
        <strain evidence="3 4">MAHUQ-54</strain>
    </source>
</reference>
<protein>
    <submittedName>
        <fullName evidence="3">Uncharacterized protein</fullName>
    </submittedName>
</protein>
<evidence type="ECO:0000313" key="4">
    <source>
        <dbReference type="Proteomes" id="UP001336250"/>
    </source>
</evidence>
<evidence type="ECO:0000313" key="3">
    <source>
        <dbReference type="EMBL" id="MEF7615893.1"/>
    </source>
</evidence>
<keyword evidence="1" id="KW-0812">Transmembrane</keyword>
<evidence type="ECO:0000256" key="2">
    <source>
        <dbReference type="SAM" id="SignalP"/>
    </source>
</evidence>
<keyword evidence="4" id="KW-1185">Reference proteome</keyword>
<feature type="transmembrane region" description="Helical" evidence="1">
    <location>
        <begin position="38"/>
        <end position="57"/>
    </location>
</feature>
<evidence type="ECO:0000256" key="1">
    <source>
        <dbReference type="SAM" id="Phobius"/>
    </source>
</evidence>
<keyword evidence="2" id="KW-0732">Signal</keyword>
<feature type="signal peptide" evidence="2">
    <location>
        <begin position="1"/>
        <end position="26"/>
    </location>
</feature>
<keyword evidence="1" id="KW-1133">Transmembrane helix</keyword>
<feature type="chain" id="PRO_5043499859" evidence="2">
    <location>
        <begin position="27"/>
        <end position="168"/>
    </location>
</feature>
<sequence>MNIPCNWRAAAAAAALGFAAIGPASAHSIAVMADINNYTFVGAAVVVLPSMTSPLFANAAGQRIIARFSSECAVNAAAGNTSAWTDVDIVVLNAVGAVVQTMTPTAGAGDAFCASNGTAGFDGWETNSVTAFGGTGLPAGNYRVQVRARLNGGATGGWFGERSLVIER</sequence>
<organism evidence="3 4">
    <name type="scientific">Aquincola agrisoli</name>
    <dbReference type="NCBI Taxonomy" id="3119538"/>
    <lineage>
        <taxon>Bacteria</taxon>
        <taxon>Pseudomonadati</taxon>
        <taxon>Pseudomonadota</taxon>
        <taxon>Betaproteobacteria</taxon>
        <taxon>Burkholderiales</taxon>
        <taxon>Sphaerotilaceae</taxon>
        <taxon>Aquincola</taxon>
    </lineage>
</organism>
<accession>A0AAW9QHS0</accession>
<dbReference type="RefSeq" id="WP_332291240.1">
    <property type="nucleotide sequence ID" value="NZ_JAZIBG010000036.1"/>
</dbReference>
<dbReference type="Proteomes" id="UP001336250">
    <property type="component" value="Unassembled WGS sequence"/>
</dbReference>
<gene>
    <name evidence="3" type="ORF">V4F39_18405</name>
</gene>